<keyword evidence="2 9" id="KW-0813">Transport</keyword>
<reference evidence="11 12" key="1">
    <citation type="submission" date="2020-04" db="EMBL/GenBank/DDBJ databases">
        <title>Ramlibacter sp. G-1-2-2 isolated from soil.</title>
        <authorList>
            <person name="Dahal R.H."/>
        </authorList>
    </citation>
    <scope>NUCLEOTIDE SEQUENCE [LARGE SCALE GENOMIC DNA]</scope>
    <source>
        <strain evidence="11 12">G-1-2-2</strain>
    </source>
</reference>
<name>A0A848HD85_9BURK</name>
<keyword evidence="7 9" id="KW-0472">Membrane</keyword>
<evidence type="ECO:0000313" key="12">
    <source>
        <dbReference type="Proteomes" id="UP000541185"/>
    </source>
</evidence>
<dbReference type="GO" id="GO:0015740">
    <property type="term" value="P:C4-dicarboxylate transport"/>
    <property type="evidence" value="ECO:0007669"/>
    <property type="project" value="TreeGrafter"/>
</dbReference>
<comment type="similarity">
    <text evidence="8 9">Belongs to the TRAP transporter small permease family.</text>
</comment>
<keyword evidence="6 9" id="KW-1133">Transmembrane helix</keyword>
<evidence type="ECO:0000256" key="3">
    <source>
        <dbReference type="ARBA" id="ARBA00022475"/>
    </source>
</evidence>
<dbReference type="AlphaFoldDB" id="A0A848HD85"/>
<feature type="transmembrane region" description="Helical" evidence="9">
    <location>
        <begin position="158"/>
        <end position="176"/>
    </location>
</feature>
<evidence type="ECO:0000256" key="9">
    <source>
        <dbReference type="RuleBase" id="RU369079"/>
    </source>
</evidence>
<dbReference type="RefSeq" id="WP_169421707.1">
    <property type="nucleotide sequence ID" value="NZ_JABBFX010000003.1"/>
</dbReference>
<dbReference type="GO" id="GO:0005886">
    <property type="term" value="C:plasma membrane"/>
    <property type="evidence" value="ECO:0007669"/>
    <property type="project" value="UniProtKB-SubCell"/>
</dbReference>
<organism evidence="11 12">
    <name type="scientific">Ramlibacter agri</name>
    <dbReference type="NCBI Taxonomy" id="2728837"/>
    <lineage>
        <taxon>Bacteria</taxon>
        <taxon>Pseudomonadati</taxon>
        <taxon>Pseudomonadota</taxon>
        <taxon>Betaproteobacteria</taxon>
        <taxon>Burkholderiales</taxon>
        <taxon>Comamonadaceae</taxon>
        <taxon>Ramlibacter</taxon>
    </lineage>
</organism>
<evidence type="ECO:0000256" key="5">
    <source>
        <dbReference type="ARBA" id="ARBA00022692"/>
    </source>
</evidence>
<dbReference type="PANTHER" id="PTHR35011:SF10">
    <property type="entry name" value="TRAP TRANSPORTER SMALL PERMEASE PROTEIN"/>
    <property type="match status" value="1"/>
</dbReference>
<feature type="transmembrane region" description="Helical" evidence="9">
    <location>
        <begin position="47"/>
        <end position="70"/>
    </location>
</feature>
<dbReference type="Pfam" id="PF04290">
    <property type="entry name" value="DctQ"/>
    <property type="match status" value="1"/>
</dbReference>
<dbReference type="GO" id="GO:0022857">
    <property type="term" value="F:transmembrane transporter activity"/>
    <property type="evidence" value="ECO:0007669"/>
    <property type="project" value="UniProtKB-UniRule"/>
</dbReference>
<dbReference type="PANTHER" id="PTHR35011">
    <property type="entry name" value="2,3-DIKETO-L-GULONATE TRAP TRANSPORTER SMALL PERMEASE PROTEIN YIAM"/>
    <property type="match status" value="1"/>
</dbReference>
<comment type="subcellular location">
    <subcellularLocation>
        <location evidence="1 9">Cell inner membrane</location>
        <topology evidence="1 9">Multi-pass membrane protein</topology>
    </subcellularLocation>
</comment>
<comment type="function">
    <text evidence="9">Part of the tripartite ATP-independent periplasmic (TRAP) transport system.</text>
</comment>
<accession>A0A848HD85</accession>
<dbReference type="Proteomes" id="UP000541185">
    <property type="component" value="Unassembled WGS sequence"/>
</dbReference>
<keyword evidence="5 9" id="KW-0812">Transmembrane</keyword>
<evidence type="ECO:0000259" key="10">
    <source>
        <dbReference type="Pfam" id="PF04290"/>
    </source>
</evidence>
<proteinExistence type="inferred from homology"/>
<evidence type="ECO:0000256" key="6">
    <source>
        <dbReference type="ARBA" id="ARBA00022989"/>
    </source>
</evidence>
<comment type="caution">
    <text evidence="11">The sequence shown here is derived from an EMBL/GenBank/DDBJ whole genome shotgun (WGS) entry which is preliminary data.</text>
</comment>
<evidence type="ECO:0000256" key="8">
    <source>
        <dbReference type="ARBA" id="ARBA00038436"/>
    </source>
</evidence>
<gene>
    <name evidence="11" type="ORF">HHL11_27015</name>
</gene>
<feature type="transmembrane region" description="Helical" evidence="9">
    <location>
        <begin position="115"/>
        <end position="138"/>
    </location>
</feature>
<keyword evidence="3" id="KW-1003">Cell membrane</keyword>
<evidence type="ECO:0000313" key="11">
    <source>
        <dbReference type="EMBL" id="NML47430.1"/>
    </source>
</evidence>
<dbReference type="InterPro" id="IPR007387">
    <property type="entry name" value="TRAP_DctQ"/>
</dbReference>
<protein>
    <recommendedName>
        <fullName evidence="9">TRAP transporter small permease protein</fullName>
    </recommendedName>
</protein>
<feature type="transmembrane region" description="Helical" evidence="9">
    <location>
        <begin position="76"/>
        <end position="94"/>
    </location>
</feature>
<evidence type="ECO:0000256" key="2">
    <source>
        <dbReference type="ARBA" id="ARBA00022448"/>
    </source>
</evidence>
<sequence>MAAVLSEGHAPPPVAAEEYGELESPDADQFAPREGISAVLARWAGQLMVLALIVMMGVEMLVRTVFGWSIQVSNELGGYALVAITFLTLASGQLHHAYHRVHFLEHRLSGRGKALLRLAFDLASTVVTIVLLLEMVRFEWITWQSGDVSATVLLTPLWIPRLSMPIGCAVLAWAMLRTVAGDIQRLQAAGQGGNHAR</sequence>
<comment type="subunit">
    <text evidence="9">The complex comprises the extracytoplasmic solute receptor protein and the two transmembrane proteins.</text>
</comment>
<keyword evidence="4 9" id="KW-0997">Cell inner membrane</keyword>
<dbReference type="EMBL" id="JABBFX010000003">
    <property type="protein sequence ID" value="NML47430.1"/>
    <property type="molecule type" value="Genomic_DNA"/>
</dbReference>
<feature type="domain" description="Tripartite ATP-independent periplasmic transporters DctQ component" evidence="10">
    <location>
        <begin position="52"/>
        <end position="184"/>
    </location>
</feature>
<evidence type="ECO:0000256" key="1">
    <source>
        <dbReference type="ARBA" id="ARBA00004429"/>
    </source>
</evidence>
<keyword evidence="12" id="KW-1185">Reference proteome</keyword>
<evidence type="ECO:0000256" key="4">
    <source>
        <dbReference type="ARBA" id="ARBA00022519"/>
    </source>
</evidence>
<dbReference type="InterPro" id="IPR055348">
    <property type="entry name" value="DctQ"/>
</dbReference>
<evidence type="ECO:0000256" key="7">
    <source>
        <dbReference type="ARBA" id="ARBA00023136"/>
    </source>
</evidence>